<evidence type="ECO:0000256" key="1">
    <source>
        <dbReference type="SAM" id="SignalP"/>
    </source>
</evidence>
<organism evidence="2 3">
    <name type="scientific">Ophiocordyceps unilateralis</name>
    <name type="common">Zombie-ant fungus</name>
    <name type="synonym">Torrubia unilateralis</name>
    <dbReference type="NCBI Taxonomy" id="268505"/>
    <lineage>
        <taxon>Eukaryota</taxon>
        <taxon>Fungi</taxon>
        <taxon>Dikarya</taxon>
        <taxon>Ascomycota</taxon>
        <taxon>Pezizomycotina</taxon>
        <taxon>Sordariomycetes</taxon>
        <taxon>Hypocreomycetidae</taxon>
        <taxon>Hypocreales</taxon>
        <taxon>Ophiocordycipitaceae</taxon>
        <taxon>Ophiocordyceps</taxon>
    </lineage>
</organism>
<dbReference type="EMBL" id="LAZP02001508">
    <property type="protein sequence ID" value="PFH54948.1"/>
    <property type="molecule type" value="Genomic_DNA"/>
</dbReference>
<evidence type="ECO:0000313" key="2">
    <source>
        <dbReference type="EMBL" id="PFH54948.1"/>
    </source>
</evidence>
<reference evidence="2 3" key="2">
    <citation type="journal article" date="2017" name="Sci. Rep.">
        <title>Ant-infecting Ophiocordyceps genomes reveal a high diversity of potential behavioral manipulation genes and a possible major role for enterotoxins.</title>
        <authorList>
            <person name="de Bekker C."/>
            <person name="Ohm R.A."/>
            <person name="Evans H.C."/>
            <person name="Brachmann A."/>
            <person name="Hughes D.P."/>
        </authorList>
    </citation>
    <scope>NUCLEOTIDE SEQUENCE [LARGE SCALE GENOMIC DNA]</scope>
    <source>
        <strain evidence="2 3">SC16a</strain>
    </source>
</reference>
<gene>
    <name evidence="2" type="ORF">XA68_11454</name>
</gene>
<name>A0A2A9NXY7_OPHUN</name>
<keyword evidence="1" id="KW-0732">Signal</keyword>
<dbReference type="Gene3D" id="3.40.50.150">
    <property type="entry name" value="Vaccinia Virus protein VP39"/>
    <property type="match status" value="1"/>
</dbReference>
<dbReference type="InterPro" id="IPR029063">
    <property type="entry name" value="SAM-dependent_MTases_sf"/>
</dbReference>
<comment type="caution">
    <text evidence="2">The sequence shown here is derived from an EMBL/GenBank/DDBJ whole genome shotgun (WGS) entry which is preliminary data.</text>
</comment>
<proteinExistence type="predicted"/>
<dbReference type="STRING" id="268505.A0A2A9NXY7"/>
<keyword evidence="3" id="KW-1185">Reference proteome</keyword>
<dbReference type="AlphaFoldDB" id="A0A2A9NXY7"/>
<dbReference type="OrthoDB" id="407477at2759"/>
<feature type="signal peptide" evidence="1">
    <location>
        <begin position="1"/>
        <end position="21"/>
    </location>
</feature>
<sequence length="245" mass="28107">MRHHCILFSVFSLAVILFATALFRQMGHKATLWLRDKPSSNGLWSNTQPRLIFEQVALKYGTDKVTSHGYQSMYEKYLPTIRDMPVKMLEIGLGCNMDYGPGASYYTWLEYFPMVDLYFIELDASCVLKFQDKMANAHVFVGDQADIAFLDQFAAITTADGLFDIVIDDGGHTMKQQITSLERLWPIVKPGGLYVIEDLQTSYLPDYGGDSSKRNMTKLTTMNYLLEIFGLYGRDLYFEEEREQD</sequence>
<accession>A0A2A9NXY7</accession>
<feature type="chain" id="PRO_5012292696" description="Methyltransferase domain-containing protein" evidence="1">
    <location>
        <begin position="22"/>
        <end position="245"/>
    </location>
</feature>
<protein>
    <recommendedName>
        <fullName evidence="4">Methyltransferase domain-containing protein</fullName>
    </recommendedName>
</protein>
<reference evidence="2 3" key="1">
    <citation type="journal article" date="2015" name="BMC Genomics">
        <title>Gene expression during zombie ant biting behavior reflects the complexity underlying fungal parasitic behavioral manipulation.</title>
        <authorList>
            <person name="de Bekker C."/>
            <person name="Ohm R.A."/>
            <person name="Loreto R.G."/>
            <person name="Sebastian A."/>
            <person name="Albert I."/>
            <person name="Merrow M."/>
            <person name="Brachmann A."/>
            <person name="Hughes D.P."/>
        </authorList>
    </citation>
    <scope>NUCLEOTIDE SEQUENCE [LARGE SCALE GENOMIC DNA]</scope>
    <source>
        <strain evidence="2 3">SC16a</strain>
    </source>
</reference>
<dbReference type="SUPFAM" id="SSF53335">
    <property type="entry name" value="S-adenosyl-L-methionine-dependent methyltransferases"/>
    <property type="match status" value="1"/>
</dbReference>
<evidence type="ECO:0008006" key="4">
    <source>
        <dbReference type="Google" id="ProtNLM"/>
    </source>
</evidence>
<evidence type="ECO:0000313" key="3">
    <source>
        <dbReference type="Proteomes" id="UP000037136"/>
    </source>
</evidence>
<dbReference type="Proteomes" id="UP000037136">
    <property type="component" value="Unassembled WGS sequence"/>
</dbReference>